<sequence>MDYNQLKTIINEGLSGTTFNLSAEQLGTSEISQLFKNFLSVERLTFDQATVNTVDGESKIIITGKITTTIFSAQSLDVIAELFITQDKPEISIKLSK</sequence>
<evidence type="ECO:0000313" key="2">
    <source>
        <dbReference type="Proteomes" id="UP001291930"/>
    </source>
</evidence>
<keyword evidence="2" id="KW-1185">Reference proteome</keyword>
<dbReference type="EMBL" id="JAXOVW010000311">
    <property type="protein sequence ID" value="MDZ5610865.1"/>
    <property type="molecule type" value="Genomic_DNA"/>
</dbReference>
<accession>A0ABU5K563</accession>
<proteinExistence type="predicted"/>
<protein>
    <submittedName>
        <fullName evidence="1">Uncharacterized protein</fullName>
    </submittedName>
</protein>
<reference evidence="2" key="1">
    <citation type="submission" date="2023-11" db="EMBL/GenBank/DDBJ databases">
        <title>Genome Sequence of Bacillus pseudomycoides stain BUPM19.</title>
        <authorList>
            <person name="Farhat A."/>
        </authorList>
    </citation>
    <scope>NUCLEOTIDE SEQUENCE [LARGE SCALE GENOMIC DNA]</scope>
    <source>
        <strain evidence="2">BUPM19</strain>
    </source>
</reference>
<feature type="non-terminal residue" evidence="1">
    <location>
        <position position="97"/>
    </location>
</feature>
<organism evidence="1 2">
    <name type="scientific">Bacillus bingmayongensis</name>
    <dbReference type="NCBI Taxonomy" id="1150157"/>
    <lineage>
        <taxon>Bacteria</taxon>
        <taxon>Bacillati</taxon>
        <taxon>Bacillota</taxon>
        <taxon>Bacilli</taxon>
        <taxon>Bacillales</taxon>
        <taxon>Bacillaceae</taxon>
        <taxon>Bacillus</taxon>
    </lineage>
</organism>
<dbReference type="Proteomes" id="UP001291930">
    <property type="component" value="Unassembled WGS sequence"/>
</dbReference>
<comment type="caution">
    <text evidence="1">The sequence shown here is derived from an EMBL/GenBank/DDBJ whole genome shotgun (WGS) entry which is preliminary data.</text>
</comment>
<gene>
    <name evidence="1" type="ORF">U2I54_28960</name>
</gene>
<name>A0ABU5K563_9BACI</name>
<evidence type="ECO:0000313" key="1">
    <source>
        <dbReference type="EMBL" id="MDZ5610865.1"/>
    </source>
</evidence>
<dbReference type="RefSeq" id="WP_374220000.1">
    <property type="nucleotide sequence ID" value="NZ_JAXOVW010000311.1"/>
</dbReference>